<dbReference type="PANTHER" id="PTHR21063">
    <property type="entry name" value="LFA-3"/>
    <property type="match status" value="1"/>
</dbReference>
<dbReference type="Gene3D" id="2.60.40.10">
    <property type="entry name" value="Immunoglobulins"/>
    <property type="match status" value="1"/>
</dbReference>
<name>A0ABD0NGB0_CIRMR</name>
<feature type="non-terminal residue" evidence="1">
    <location>
        <position position="1"/>
    </location>
</feature>
<dbReference type="PANTHER" id="PTHR21063:SF4">
    <property type="entry name" value="CD48 ANTIGEN-RELATED"/>
    <property type="match status" value="1"/>
</dbReference>
<dbReference type="InterPro" id="IPR013783">
    <property type="entry name" value="Ig-like_fold"/>
</dbReference>
<dbReference type="SUPFAM" id="SSF48726">
    <property type="entry name" value="Immunoglobulin"/>
    <property type="match status" value="1"/>
</dbReference>
<accession>A0ABD0NGB0</accession>
<evidence type="ECO:0000313" key="2">
    <source>
        <dbReference type="Proteomes" id="UP001529510"/>
    </source>
</evidence>
<dbReference type="InterPro" id="IPR036179">
    <property type="entry name" value="Ig-like_dom_sf"/>
</dbReference>
<dbReference type="EMBL" id="JAMKFB020000022">
    <property type="protein sequence ID" value="KAL0161009.1"/>
    <property type="molecule type" value="Genomic_DNA"/>
</dbReference>
<gene>
    <name evidence="1" type="ORF">M9458_044734</name>
</gene>
<dbReference type="AlphaFoldDB" id="A0ABD0NGB0"/>
<reference evidence="1 2" key="1">
    <citation type="submission" date="2024-05" db="EMBL/GenBank/DDBJ databases">
        <title>Genome sequencing and assembly of Indian major carp, Cirrhinus mrigala (Hamilton, 1822).</title>
        <authorList>
            <person name="Mohindra V."/>
            <person name="Chowdhury L.M."/>
            <person name="Lal K."/>
            <person name="Jena J.K."/>
        </authorList>
    </citation>
    <scope>NUCLEOTIDE SEQUENCE [LARGE SCALE GENOMIC DNA]</scope>
    <source>
        <strain evidence="1">CM1030</strain>
        <tissue evidence="1">Blood</tissue>
    </source>
</reference>
<feature type="non-terminal residue" evidence="1">
    <location>
        <position position="100"/>
    </location>
</feature>
<organism evidence="1 2">
    <name type="scientific">Cirrhinus mrigala</name>
    <name type="common">Mrigala</name>
    <dbReference type="NCBI Taxonomy" id="683832"/>
    <lineage>
        <taxon>Eukaryota</taxon>
        <taxon>Metazoa</taxon>
        <taxon>Chordata</taxon>
        <taxon>Craniata</taxon>
        <taxon>Vertebrata</taxon>
        <taxon>Euteleostomi</taxon>
        <taxon>Actinopterygii</taxon>
        <taxon>Neopterygii</taxon>
        <taxon>Teleostei</taxon>
        <taxon>Ostariophysi</taxon>
        <taxon>Cypriniformes</taxon>
        <taxon>Cyprinidae</taxon>
        <taxon>Labeoninae</taxon>
        <taxon>Labeonini</taxon>
        <taxon>Cirrhinus</taxon>
    </lineage>
</organism>
<comment type="caution">
    <text evidence="1">The sequence shown here is derived from an EMBL/GenBank/DDBJ whole genome shotgun (WGS) entry which is preliminary data.</text>
</comment>
<evidence type="ECO:0000313" key="1">
    <source>
        <dbReference type="EMBL" id="KAL0161009.1"/>
    </source>
</evidence>
<protein>
    <submittedName>
        <fullName evidence="1">Uncharacterized protein</fullName>
    </submittedName>
</protein>
<keyword evidence="2" id="KW-1185">Reference proteome</keyword>
<proteinExistence type="predicted"/>
<dbReference type="Proteomes" id="UP001529510">
    <property type="component" value="Unassembled WGS sequence"/>
</dbReference>
<sequence>SVSVMERDPVNLHTGVIEIRGYDLILWETEGKPVAEINKATNLFGPRDEDDLRFGGRLHLHRETGDLTITDSKTTDTGDYHLQMNKSAYTLQRTIRVTVK</sequence>